<keyword evidence="11" id="KW-1185">Reference proteome</keyword>
<dbReference type="STRING" id="1071380.I2H279"/>
<feature type="region of interest" description="Disordered" evidence="9">
    <location>
        <begin position="204"/>
        <end position="242"/>
    </location>
</feature>
<dbReference type="InterPro" id="IPR050786">
    <property type="entry name" value="EFG1_rRNA-proc"/>
</dbReference>
<dbReference type="GO" id="GO:0000462">
    <property type="term" value="P:maturation of SSU-rRNA from tricistronic rRNA transcript (SSU-rRNA, 5.8S rRNA, LSU-rRNA)"/>
    <property type="evidence" value="ECO:0007669"/>
    <property type="project" value="EnsemblFungi"/>
</dbReference>
<dbReference type="GO" id="GO:0030688">
    <property type="term" value="C:preribosome, small subunit precursor"/>
    <property type="evidence" value="ECO:0007669"/>
    <property type="project" value="EnsemblFungi"/>
</dbReference>
<feature type="compositionally biased region" description="Acidic residues" evidence="9">
    <location>
        <begin position="230"/>
        <end position="242"/>
    </location>
</feature>
<comment type="subcellular location">
    <subcellularLocation>
        <location evidence="1">Nucleus</location>
        <location evidence="1">Nucleolus</location>
    </subcellularLocation>
</comment>
<evidence type="ECO:0000256" key="1">
    <source>
        <dbReference type="ARBA" id="ARBA00004604"/>
    </source>
</evidence>
<dbReference type="OMA" id="KPHRIQE"/>
<dbReference type="OrthoDB" id="47732at2759"/>
<dbReference type="Proteomes" id="UP000002866">
    <property type="component" value="Chromosome 3"/>
</dbReference>
<evidence type="ECO:0000256" key="8">
    <source>
        <dbReference type="SAM" id="Coils"/>
    </source>
</evidence>
<keyword evidence="6 8" id="KW-0175">Coiled coil</keyword>
<evidence type="ECO:0000256" key="4">
    <source>
        <dbReference type="ARBA" id="ARBA00019827"/>
    </source>
</evidence>
<dbReference type="GO" id="GO:0071027">
    <property type="term" value="P:nuclear RNA surveillance"/>
    <property type="evidence" value="ECO:0007669"/>
    <property type="project" value="EnsemblFungi"/>
</dbReference>
<sequence>MAQPKSQRRNRQLGTTSEMSQYIDAGANKIKKRIRDIERLLKKKRDILPDTVIVEKERTLDALKLELENAQMKHVVIKNAKKYHMIRFFETKKALRKYKNVLKNLDKDDNASQKQLLEAKVNLCYVVNFPKTEKYIALFPSENKDDENESESDEEDKNTSDKLDKTQLRKEAYLKLIKKKLKNGTLPVSFDNILKGQKLPKDHVGVSLDEEHKRQTESSSAKDSLLESENQQDNDEEDEFFE</sequence>
<dbReference type="Pfam" id="PF10153">
    <property type="entry name" value="Efg1"/>
    <property type="match status" value="1"/>
</dbReference>
<name>I2H279_HENB6</name>
<evidence type="ECO:0000256" key="3">
    <source>
        <dbReference type="ARBA" id="ARBA00018689"/>
    </source>
</evidence>
<dbReference type="RefSeq" id="XP_004180000.1">
    <property type="nucleotide sequence ID" value="XM_004179952.1"/>
</dbReference>
<evidence type="ECO:0000313" key="10">
    <source>
        <dbReference type="EMBL" id="CCH60481.1"/>
    </source>
</evidence>
<dbReference type="GO" id="GO:0005730">
    <property type="term" value="C:nucleolus"/>
    <property type="evidence" value="ECO:0007669"/>
    <property type="project" value="UniProtKB-SubCell"/>
</dbReference>
<reference evidence="10 11" key="1">
    <citation type="journal article" date="2011" name="Proc. Natl. Acad. Sci. U.S.A.">
        <title>Evolutionary erosion of yeast sex chromosomes by mating-type switching accidents.</title>
        <authorList>
            <person name="Gordon J.L."/>
            <person name="Armisen D."/>
            <person name="Proux-Wera E."/>
            <person name="Oheigeartaigh S.S."/>
            <person name="Byrne K.P."/>
            <person name="Wolfe K.H."/>
        </authorList>
    </citation>
    <scope>NUCLEOTIDE SEQUENCE [LARGE SCALE GENOMIC DNA]</scope>
    <source>
        <strain evidence="11">ATCC 34711 / CBS 6284 / DSM 70876 / NBRC 10599 / NRRL Y-10934 / UCD 77-7</strain>
    </source>
</reference>
<comment type="similarity">
    <text evidence="2">Belongs to the EFG1 family.</text>
</comment>
<evidence type="ECO:0000256" key="2">
    <source>
        <dbReference type="ARBA" id="ARBA00006916"/>
    </source>
</evidence>
<feature type="region of interest" description="Disordered" evidence="9">
    <location>
        <begin position="140"/>
        <end position="164"/>
    </location>
</feature>
<dbReference type="GO" id="GO:0000321">
    <property type="term" value="P:re-entry into mitotic cell cycle after pheromone arrest"/>
    <property type="evidence" value="ECO:0007669"/>
    <property type="project" value="EnsemblFungi"/>
</dbReference>
<evidence type="ECO:0000256" key="6">
    <source>
        <dbReference type="ARBA" id="ARBA00023054"/>
    </source>
</evidence>
<proteinExistence type="inferred from homology"/>
<feature type="coiled-coil region" evidence="8">
    <location>
        <begin position="27"/>
        <end position="80"/>
    </location>
</feature>
<protein>
    <recommendedName>
        <fullName evidence="3">rRNA-processing protein EFG1</fullName>
    </recommendedName>
    <alternativeName>
        <fullName evidence="4">rRNA-processing protein efg1</fullName>
    </alternativeName>
</protein>
<gene>
    <name evidence="10" type="primary">TBLA0C06890</name>
    <name evidence="10" type="ORF">TBLA_0C06890</name>
</gene>
<evidence type="ECO:0000256" key="7">
    <source>
        <dbReference type="ARBA" id="ARBA00023242"/>
    </source>
</evidence>
<feature type="compositionally biased region" description="Acidic residues" evidence="9">
    <location>
        <begin position="144"/>
        <end position="156"/>
    </location>
</feature>
<dbReference type="AlphaFoldDB" id="I2H279"/>
<dbReference type="eggNOG" id="KOG4484">
    <property type="taxonomic scope" value="Eukaryota"/>
</dbReference>
<dbReference type="EMBL" id="HE806318">
    <property type="protein sequence ID" value="CCH60481.1"/>
    <property type="molecule type" value="Genomic_DNA"/>
</dbReference>
<dbReference type="PANTHER" id="PTHR33911">
    <property type="entry name" value="RRNA-PROCESSING PROTEIN EFG1"/>
    <property type="match status" value="1"/>
</dbReference>
<keyword evidence="7" id="KW-0539">Nucleus</keyword>
<dbReference type="HOGENOM" id="CLU_066912_2_0_1"/>
<evidence type="ECO:0000256" key="9">
    <source>
        <dbReference type="SAM" id="MobiDB-lite"/>
    </source>
</evidence>
<dbReference type="PANTHER" id="PTHR33911:SF1">
    <property type="entry name" value="RRNA-PROCESSING PROTEIN EFG1"/>
    <property type="match status" value="1"/>
</dbReference>
<dbReference type="InParanoid" id="I2H279"/>
<keyword evidence="5" id="KW-0698">rRNA processing</keyword>
<organism evidence="10 11">
    <name type="scientific">Henningerozyma blattae (strain ATCC 34711 / CBS 6284 / DSM 70876 / NBRC 10599 / NRRL Y-10934 / UCD 77-7)</name>
    <name type="common">Yeast</name>
    <name type="synonym">Tetrapisispora blattae</name>
    <dbReference type="NCBI Taxonomy" id="1071380"/>
    <lineage>
        <taxon>Eukaryota</taxon>
        <taxon>Fungi</taxon>
        <taxon>Dikarya</taxon>
        <taxon>Ascomycota</taxon>
        <taxon>Saccharomycotina</taxon>
        <taxon>Saccharomycetes</taxon>
        <taxon>Saccharomycetales</taxon>
        <taxon>Saccharomycetaceae</taxon>
        <taxon>Henningerozyma</taxon>
    </lineage>
</organism>
<dbReference type="FunCoup" id="I2H279">
    <property type="interactions" value="186"/>
</dbReference>
<dbReference type="GeneID" id="14495461"/>
<evidence type="ECO:0000256" key="5">
    <source>
        <dbReference type="ARBA" id="ARBA00022552"/>
    </source>
</evidence>
<dbReference type="InterPro" id="IPR019310">
    <property type="entry name" value="Efg1"/>
</dbReference>
<dbReference type="KEGG" id="tbl:TBLA_0C06890"/>
<evidence type="ECO:0000313" key="11">
    <source>
        <dbReference type="Proteomes" id="UP000002866"/>
    </source>
</evidence>
<feature type="compositionally biased region" description="Basic and acidic residues" evidence="9">
    <location>
        <begin position="204"/>
        <end position="216"/>
    </location>
</feature>
<accession>I2H279</accession>